<dbReference type="AlphaFoldDB" id="A0AA88CKE3"/>
<comment type="caution">
    <text evidence="3">The sequence shown here is derived from an EMBL/GenBank/DDBJ whole genome shotgun (WGS) entry which is preliminary data.</text>
</comment>
<dbReference type="Pfam" id="PF03732">
    <property type="entry name" value="Retrotrans_gag"/>
    <property type="match status" value="1"/>
</dbReference>
<evidence type="ECO:0000313" key="4">
    <source>
        <dbReference type="Proteomes" id="UP001187192"/>
    </source>
</evidence>
<keyword evidence="4" id="KW-1185">Reference proteome</keyword>
<gene>
    <name evidence="3" type="ORF">TIFTF001_042893</name>
</gene>
<feature type="compositionally biased region" description="Low complexity" evidence="1">
    <location>
        <begin position="285"/>
        <end position="299"/>
    </location>
</feature>
<organism evidence="3 4">
    <name type="scientific">Ficus carica</name>
    <name type="common">Common fig</name>
    <dbReference type="NCBI Taxonomy" id="3494"/>
    <lineage>
        <taxon>Eukaryota</taxon>
        <taxon>Viridiplantae</taxon>
        <taxon>Streptophyta</taxon>
        <taxon>Embryophyta</taxon>
        <taxon>Tracheophyta</taxon>
        <taxon>Spermatophyta</taxon>
        <taxon>Magnoliopsida</taxon>
        <taxon>eudicotyledons</taxon>
        <taxon>Gunneridae</taxon>
        <taxon>Pentapetalae</taxon>
        <taxon>rosids</taxon>
        <taxon>fabids</taxon>
        <taxon>Rosales</taxon>
        <taxon>Moraceae</taxon>
        <taxon>Ficeae</taxon>
        <taxon>Ficus</taxon>
    </lineage>
</organism>
<dbReference type="PANTHER" id="PTHR34482:SF47">
    <property type="entry name" value="CCHC-TYPE DOMAIN-CONTAINING PROTEIN"/>
    <property type="match status" value="1"/>
</dbReference>
<dbReference type="Proteomes" id="UP001187192">
    <property type="component" value="Unassembled WGS sequence"/>
</dbReference>
<protein>
    <recommendedName>
        <fullName evidence="2">Retrotransposon gag domain-containing protein</fullName>
    </recommendedName>
</protein>
<dbReference type="InterPro" id="IPR005162">
    <property type="entry name" value="Retrotrans_gag_dom"/>
</dbReference>
<evidence type="ECO:0000256" key="1">
    <source>
        <dbReference type="SAM" id="MobiDB-lite"/>
    </source>
</evidence>
<dbReference type="PANTHER" id="PTHR34482">
    <property type="entry name" value="DNA DAMAGE-INDUCIBLE PROTEIN 1-LIKE"/>
    <property type="match status" value="1"/>
</dbReference>
<name>A0AA88CKE3_FICCA</name>
<reference evidence="3" key="1">
    <citation type="submission" date="2023-07" db="EMBL/GenBank/DDBJ databases">
        <title>draft genome sequence of fig (Ficus carica).</title>
        <authorList>
            <person name="Takahashi T."/>
            <person name="Nishimura K."/>
        </authorList>
    </citation>
    <scope>NUCLEOTIDE SEQUENCE</scope>
</reference>
<sequence>MGPKIFNLPCLEVRSPQLQEFRPNLLTFSSATDFLVENQGPSDAEVPPAPVNQPAAPEIPDVDPVIPENPIAPEIPVAPVAVPPSPLVRTPEELYDRFRRMKAPEFEGSTNPIEADNWLIDLQVALNFLRLNDQEKVLCASFMLRKDARLWWETVQIRRDVTQMTWEDFVEEFKGKYFNTELVEAQQDEFDKFRQGNLSVAEAVKKFEQLARLRPHLISSERDKVRRMMRMFRSDLAVVISSGPHPPLTIAECVSRAIRAGYWVGQNKEQRAKFFKEKREEKAQAKQNQAKQGQTSQQNGQGGPSGQNNNNKQIRRTNKEDRDLNFM</sequence>
<dbReference type="EMBL" id="BTGU01002525">
    <property type="protein sequence ID" value="GMN19587.1"/>
    <property type="molecule type" value="Genomic_DNA"/>
</dbReference>
<proteinExistence type="predicted"/>
<feature type="compositionally biased region" description="Basic and acidic residues" evidence="1">
    <location>
        <begin position="317"/>
        <end position="327"/>
    </location>
</feature>
<accession>A0AA88CKE3</accession>
<feature type="domain" description="Retrotransposon gag" evidence="2">
    <location>
        <begin position="140"/>
        <end position="230"/>
    </location>
</feature>
<evidence type="ECO:0000259" key="2">
    <source>
        <dbReference type="Pfam" id="PF03732"/>
    </source>
</evidence>
<feature type="region of interest" description="Disordered" evidence="1">
    <location>
        <begin position="276"/>
        <end position="327"/>
    </location>
</feature>
<evidence type="ECO:0000313" key="3">
    <source>
        <dbReference type="EMBL" id="GMN19587.1"/>
    </source>
</evidence>